<sequence length="212" mass="23917">MISGDAVKDHGKELGPVKKASNSPERVCGVTIIIIIEHITGTMQPMFHASRMFSLRRRRLRLAHNRFSTLVCCCCCCCCCALLVTYKLVYYVSQGSANQAVHHEDEFGPLTPSDPVIVVQVHNRWRYLKLLLRSLSLVKGIDRALLILSHDYYDAHAHNLSKTVTFCKANFVMESLNATRKHDGPILLLEEDYYVSADYLAAVRLLLANKPK</sequence>
<evidence type="ECO:0000256" key="19">
    <source>
        <dbReference type="ARBA" id="ARBA00031203"/>
    </source>
</evidence>
<evidence type="ECO:0000256" key="24">
    <source>
        <dbReference type="SAM" id="Phobius"/>
    </source>
</evidence>
<evidence type="ECO:0000256" key="21">
    <source>
        <dbReference type="ARBA" id="ARBA00032915"/>
    </source>
</evidence>
<comment type="similarity">
    <text evidence="4">Belongs to the glycosyltransferase 16 (GT16) protein family.</text>
</comment>
<dbReference type="GO" id="GO:0005795">
    <property type="term" value="C:Golgi stack"/>
    <property type="evidence" value="ECO:0007669"/>
    <property type="project" value="InterPro"/>
</dbReference>
<evidence type="ECO:0000256" key="12">
    <source>
        <dbReference type="ARBA" id="ARBA00022989"/>
    </source>
</evidence>
<evidence type="ECO:0000256" key="13">
    <source>
        <dbReference type="ARBA" id="ARBA00023034"/>
    </source>
</evidence>
<comment type="catalytic activity">
    <reaction evidence="22">
        <text>an N(4)-{beta-D-GlcNAc-(1-&gt;2)-alpha-D-Man-(1-&gt;3)-[alpha-D-Man-(1-&gt;6)]-beta-D-Man-(1-&gt;4)-beta-D-GlcNAc-(1-&gt;4)-beta-D-GlcNAc}-L-asparaginyl-[protein] + UDP-N-acetyl-alpha-D-glucosamine = N(4)-{beta-D-GlcNAc-(1-&gt;2)-alpha-D-Man-(1-&gt;3)-[beta-D-GlcNAc-(1-&gt;2)-alpha-D-Man-(1-&gt;6)]-beta-D-Man-(1-&gt;4)-beta-D-GlcNAc-(1-&gt;4)-beta-D-GlcNAc}-L-asparaginyl-[protein] + UDP + H(+)</text>
        <dbReference type="Rhea" id="RHEA:12941"/>
        <dbReference type="Rhea" id="RHEA-COMP:13526"/>
        <dbReference type="Rhea" id="RHEA-COMP:14369"/>
        <dbReference type="ChEBI" id="CHEBI:15378"/>
        <dbReference type="ChEBI" id="CHEBI:57705"/>
        <dbReference type="ChEBI" id="CHEBI:58223"/>
        <dbReference type="ChEBI" id="CHEBI:60615"/>
        <dbReference type="ChEBI" id="CHEBI:60651"/>
        <dbReference type="EC" id="2.4.1.143"/>
    </reaction>
</comment>
<keyword evidence="11" id="KW-0735">Signal-anchor</keyword>
<dbReference type="EC" id="2.4.1.143" evidence="5"/>
<dbReference type="GO" id="GO:0008455">
    <property type="term" value="F:alpha-1,6-mannosylglycoprotein 2-beta-N-acetylglucosaminyltransferase activity"/>
    <property type="evidence" value="ECO:0007669"/>
    <property type="project" value="UniProtKB-EC"/>
</dbReference>
<dbReference type="GO" id="GO:0046872">
    <property type="term" value="F:metal ion binding"/>
    <property type="evidence" value="ECO:0007669"/>
    <property type="project" value="UniProtKB-KW"/>
</dbReference>
<organism evidence="25 26">
    <name type="scientific">Haemaphysalis longicornis</name>
    <name type="common">Bush tick</name>
    <dbReference type="NCBI Taxonomy" id="44386"/>
    <lineage>
        <taxon>Eukaryota</taxon>
        <taxon>Metazoa</taxon>
        <taxon>Ecdysozoa</taxon>
        <taxon>Arthropoda</taxon>
        <taxon>Chelicerata</taxon>
        <taxon>Arachnida</taxon>
        <taxon>Acari</taxon>
        <taxon>Parasitiformes</taxon>
        <taxon>Ixodida</taxon>
        <taxon>Ixodoidea</taxon>
        <taxon>Ixodidae</taxon>
        <taxon>Haemaphysalinae</taxon>
        <taxon>Haemaphysalis</taxon>
    </lineage>
</organism>
<feature type="binding site" evidence="23">
    <location>
        <begin position="120"/>
        <end position="124"/>
    </location>
    <ligand>
        <name>substrate</name>
    </ligand>
</feature>
<evidence type="ECO:0000256" key="22">
    <source>
        <dbReference type="ARBA" id="ARBA00093257"/>
    </source>
</evidence>
<evidence type="ECO:0000256" key="3">
    <source>
        <dbReference type="ARBA" id="ARBA00004922"/>
    </source>
</evidence>
<evidence type="ECO:0000256" key="11">
    <source>
        <dbReference type="ARBA" id="ARBA00022968"/>
    </source>
</evidence>
<comment type="cofactor">
    <cofactor evidence="1">
        <name>Mn(2+)</name>
        <dbReference type="ChEBI" id="CHEBI:29035"/>
    </cofactor>
</comment>
<evidence type="ECO:0000256" key="6">
    <source>
        <dbReference type="ARBA" id="ARBA00014817"/>
    </source>
</evidence>
<keyword evidence="26" id="KW-1185">Reference proteome</keyword>
<keyword evidence="14 24" id="KW-0472">Membrane</keyword>
<evidence type="ECO:0000256" key="7">
    <source>
        <dbReference type="ARBA" id="ARBA00022676"/>
    </source>
</evidence>
<comment type="caution">
    <text evidence="25">The sequence shown here is derived from an EMBL/GenBank/DDBJ whole genome shotgun (WGS) entry which is preliminary data.</text>
</comment>
<evidence type="ECO:0000256" key="18">
    <source>
        <dbReference type="ARBA" id="ARBA00029663"/>
    </source>
</evidence>
<evidence type="ECO:0000256" key="1">
    <source>
        <dbReference type="ARBA" id="ARBA00001936"/>
    </source>
</evidence>
<evidence type="ECO:0000256" key="16">
    <source>
        <dbReference type="ARBA" id="ARBA00023180"/>
    </source>
</evidence>
<evidence type="ECO:0000256" key="20">
    <source>
        <dbReference type="ARBA" id="ARBA00032552"/>
    </source>
</evidence>
<evidence type="ECO:0000256" key="2">
    <source>
        <dbReference type="ARBA" id="ARBA00004323"/>
    </source>
</evidence>
<evidence type="ECO:0000256" key="5">
    <source>
        <dbReference type="ARBA" id="ARBA00012613"/>
    </source>
</evidence>
<dbReference type="GO" id="GO:0009312">
    <property type="term" value="P:oligosaccharide biosynthetic process"/>
    <property type="evidence" value="ECO:0007669"/>
    <property type="project" value="InterPro"/>
</dbReference>
<accession>A0A9J6HDB4</accession>
<keyword evidence="8" id="KW-0808">Transferase</keyword>
<evidence type="ECO:0000256" key="4">
    <source>
        <dbReference type="ARBA" id="ARBA00011011"/>
    </source>
</evidence>
<evidence type="ECO:0000256" key="15">
    <source>
        <dbReference type="ARBA" id="ARBA00023157"/>
    </source>
</evidence>
<dbReference type="VEuPathDB" id="VectorBase:HLOH_045038"/>
<comment type="subcellular location">
    <subcellularLocation>
        <location evidence="2">Golgi apparatus membrane</location>
        <topology evidence="2">Single-pass type II membrane protein</topology>
    </subcellularLocation>
</comment>
<comment type="pathway">
    <text evidence="3">Protein modification; protein glycosylation.</text>
</comment>
<keyword evidence="13" id="KW-0333">Golgi apparatus</keyword>
<keyword evidence="16" id="KW-0325">Glycoprotein</keyword>
<keyword evidence="12 24" id="KW-1133">Transmembrane helix</keyword>
<feature type="transmembrane region" description="Helical" evidence="24">
    <location>
        <begin position="67"/>
        <end position="89"/>
    </location>
</feature>
<gene>
    <name evidence="25" type="ORF">HPB48_026819</name>
</gene>
<evidence type="ECO:0000256" key="14">
    <source>
        <dbReference type="ARBA" id="ARBA00023136"/>
    </source>
</evidence>
<keyword evidence="7" id="KW-0328">Glycosyltransferase</keyword>
<evidence type="ECO:0000313" key="25">
    <source>
        <dbReference type="EMBL" id="KAH9384805.1"/>
    </source>
</evidence>
<dbReference type="InterPro" id="IPR029044">
    <property type="entry name" value="Nucleotide-diphossugar_trans"/>
</dbReference>
<dbReference type="InterPro" id="IPR007754">
    <property type="entry name" value="GlcNAc_II"/>
</dbReference>
<proteinExistence type="inferred from homology"/>
<evidence type="ECO:0000256" key="8">
    <source>
        <dbReference type="ARBA" id="ARBA00022679"/>
    </source>
</evidence>
<dbReference type="PANTHER" id="PTHR12871">
    <property type="entry name" value="BETA-1,2-N-ACETYLGLUCOSAMINYLTRANSFERASE II"/>
    <property type="match status" value="1"/>
</dbReference>
<dbReference type="Gene3D" id="3.90.550.10">
    <property type="entry name" value="Spore Coat Polysaccharide Biosynthesis Protein SpsA, Chain A"/>
    <property type="match status" value="1"/>
</dbReference>
<evidence type="ECO:0000256" key="10">
    <source>
        <dbReference type="ARBA" id="ARBA00022723"/>
    </source>
</evidence>
<dbReference type="OrthoDB" id="6019616at2759"/>
<feature type="binding site" evidence="23">
    <location>
        <position position="151"/>
    </location>
    <ligand>
        <name>substrate</name>
    </ligand>
</feature>
<protein>
    <recommendedName>
        <fullName evidence="6">Alpha-1,6-mannosyl-glycoprotein 2-beta-N-acetylglucosaminyltransferase</fullName>
        <ecNumber evidence="5">2.4.1.143</ecNumber>
    </recommendedName>
    <alternativeName>
        <fullName evidence="21">Beta-1,2-N-acetylglucosaminyltransferase II</fullName>
    </alternativeName>
    <alternativeName>
        <fullName evidence="20">GlcNAc-T II</fullName>
    </alternativeName>
    <alternativeName>
        <fullName evidence="19">Mannoside acetylglucosaminyltransferase 2</fullName>
    </alternativeName>
    <alternativeName>
        <fullName evidence="18">N-glycosyl-oligosaccharide-glycoprotein N-acetylglucosaminyltransferase II</fullName>
    </alternativeName>
</protein>
<evidence type="ECO:0000256" key="17">
    <source>
        <dbReference type="ARBA" id="ARBA00023211"/>
    </source>
</evidence>
<keyword evidence="15" id="KW-1015">Disulfide bond</keyword>
<keyword evidence="17" id="KW-0464">Manganese</keyword>
<dbReference type="GO" id="GO:0000139">
    <property type="term" value="C:Golgi membrane"/>
    <property type="evidence" value="ECO:0007669"/>
    <property type="project" value="UniProtKB-SubCell"/>
</dbReference>
<evidence type="ECO:0000256" key="9">
    <source>
        <dbReference type="ARBA" id="ARBA00022692"/>
    </source>
</evidence>
<name>A0A9J6HDB4_HAELO</name>
<dbReference type="Pfam" id="PF05060">
    <property type="entry name" value="MGAT2"/>
    <property type="match status" value="1"/>
</dbReference>
<keyword evidence="10" id="KW-0479">Metal-binding</keyword>
<dbReference type="PANTHER" id="PTHR12871:SF0">
    <property type="entry name" value="ALPHA-1,6-MANNOSYL-GLYCOPROTEIN 2-BETA-N-ACETYLGLUCOSAMINYLTRANSFERASE"/>
    <property type="match status" value="1"/>
</dbReference>
<dbReference type="EMBL" id="JABSTR010003177">
    <property type="protein sequence ID" value="KAH9384805.1"/>
    <property type="molecule type" value="Genomic_DNA"/>
</dbReference>
<dbReference type="AlphaFoldDB" id="A0A9J6HDB4"/>
<keyword evidence="9 24" id="KW-0812">Transmembrane</keyword>
<reference evidence="25 26" key="1">
    <citation type="journal article" date="2020" name="Cell">
        <title>Large-Scale Comparative Analyses of Tick Genomes Elucidate Their Genetic Diversity and Vector Capacities.</title>
        <authorList>
            <consortium name="Tick Genome and Microbiome Consortium (TIGMIC)"/>
            <person name="Jia N."/>
            <person name="Wang J."/>
            <person name="Shi W."/>
            <person name="Du L."/>
            <person name="Sun Y."/>
            <person name="Zhan W."/>
            <person name="Jiang J.F."/>
            <person name="Wang Q."/>
            <person name="Zhang B."/>
            <person name="Ji P."/>
            <person name="Bell-Sakyi L."/>
            <person name="Cui X.M."/>
            <person name="Yuan T.T."/>
            <person name="Jiang B.G."/>
            <person name="Yang W.F."/>
            <person name="Lam T.T."/>
            <person name="Chang Q.C."/>
            <person name="Ding S.J."/>
            <person name="Wang X.J."/>
            <person name="Zhu J.G."/>
            <person name="Ruan X.D."/>
            <person name="Zhao L."/>
            <person name="Wei J.T."/>
            <person name="Ye R.Z."/>
            <person name="Que T.C."/>
            <person name="Du C.H."/>
            <person name="Zhou Y.H."/>
            <person name="Cheng J.X."/>
            <person name="Dai P.F."/>
            <person name="Guo W.B."/>
            <person name="Han X.H."/>
            <person name="Huang E.J."/>
            <person name="Li L.F."/>
            <person name="Wei W."/>
            <person name="Gao Y.C."/>
            <person name="Liu J.Z."/>
            <person name="Shao H.Z."/>
            <person name="Wang X."/>
            <person name="Wang C.C."/>
            <person name="Yang T.C."/>
            <person name="Huo Q.B."/>
            <person name="Li W."/>
            <person name="Chen H.Y."/>
            <person name="Chen S.E."/>
            <person name="Zhou L.G."/>
            <person name="Ni X.B."/>
            <person name="Tian J.H."/>
            <person name="Sheng Y."/>
            <person name="Liu T."/>
            <person name="Pan Y.S."/>
            <person name="Xia L.Y."/>
            <person name="Li J."/>
            <person name="Zhao F."/>
            <person name="Cao W.C."/>
        </authorList>
    </citation>
    <scope>NUCLEOTIDE SEQUENCE [LARGE SCALE GENOMIC DNA]</scope>
    <source>
        <strain evidence="25">HaeL-2018</strain>
    </source>
</reference>
<evidence type="ECO:0000313" key="26">
    <source>
        <dbReference type="Proteomes" id="UP000821853"/>
    </source>
</evidence>
<dbReference type="GO" id="GO:0006487">
    <property type="term" value="P:protein N-linked glycosylation"/>
    <property type="evidence" value="ECO:0007669"/>
    <property type="project" value="TreeGrafter"/>
</dbReference>
<evidence type="ECO:0000256" key="23">
    <source>
        <dbReference type="PIRSR" id="PIRSR607754-1"/>
    </source>
</evidence>
<dbReference type="Proteomes" id="UP000821853">
    <property type="component" value="Unassembled WGS sequence"/>
</dbReference>